<dbReference type="Pfam" id="PF14525">
    <property type="entry name" value="AraC_binding_2"/>
    <property type="match status" value="1"/>
</dbReference>
<dbReference type="PANTHER" id="PTHR46796">
    <property type="entry name" value="HTH-TYPE TRANSCRIPTIONAL ACTIVATOR RHAS-RELATED"/>
    <property type="match status" value="1"/>
</dbReference>
<evidence type="ECO:0000313" key="6">
    <source>
        <dbReference type="Proteomes" id="UP000476310"/>
    </source>
</evidence>
<protein>
    <submittedName>
        <fullName evidence="5">Helix-turn-helix domain-containing protein</fullName>
    </submittedName>
</protein>
<sequence>MSATGRPLDIGIDLDRHTLLRSSDRDEILAAVSGVLRPHGFRAPDRSGASCLLQHVSVGEVSATRLRYGQRAVIDSEPLRVCYLVSLPLAGSATYRHGGQTVTADPRTATVLSPHEPFRIDMGSGYDQLIVRIDRRVMERARDARVGAPDEEPLRFKLAIGTGSAQWSVWAPAVQALLGSDEFLTRVQRSPRMGVHLEWLLASALLEAQPSTAADAAGDAASPLFVRRAEEYIHARFAEPITVSDIADHARISTRSLYAGFKEHRGVSPMALVRRLRLERVRHELLTTTSGTATVTEIAFRWGFGHLGEFSAAYRQRFGETPSATLSRTVRDGMG</sequence>
<keyword evidence="2" id="KW-0238">DNA-binding</keyword>
<dbReference type="Proteomes" id="UP000476310">
    <property type="component" value="Unassembled WGS sequence"/>
</dbReference>
<organism evidence="5 6">
    <name type="scientific">Streptomyces rhizosphaericus</name>
    <dbReference type="NCBI Taxonomy" id="114699"/>
    <lineage>
        <taxon>Bacteria</taxon>
        <taxon>Bacillati</taxon>
        <taxon>Actinomycetota</taxon>
        <taxon>Actinomycetes</taxon>
        <taxon>Kitasatosporales</taxon>
        <taxon>Streptomycetaceae</taxon>
        <taxon>Streptomyces</taxon>
        <taxon>Streptomyces violaceusniger group</taxon>
    </lineage>
</organism>
<evidence type="ECO:0000259" key="4">
    <source>
        <dbReference type="PROSITE" id="PS01124"/>
    </source>
</evidence>
<dbReference type="InterPro" id="IPR018060">
    <property type="entry name" value="HTH_AraC"/>
</dbReference>
<dbReference type="AlphaFoldDB" id="A0A6G4AVZ0"/>
<dbReference type="InterPro" id="IPR035418">
    <property type="entry name" value="AraC-bd_2"/>
</dbReference>
<dbReference type="Gene3D" id="1.10.10.60">
    <property type="entry name" value="Homeodomain-like"/>
    <property type="match status" value="1"/>
</dbReference>
<feature type="domain" description="HTH araC/xylS-type" evidence="4">
    <location>
        <begin position="227"/>
        <end position="328"/>
    </location>
</feature>
<dbReference type="GO" id="GO:0003700">
    <property type="term" value="F:DNA-binding transcription factor activity"/>
    <property type="evidence" value="ECO:0007669"/>
    <property type="project" value="InterPro"/>
</dbReference>
<evidence type="ECO:0000256" key="2">
    <source>
        <dbReference type="ARBA" id="ARBA00023125"/>
    </source>
</evidence>
<reference evidence="5" key="1">
    <citation type="submission" date="2020-02" db="EMBL/GenBank/DDBJ databases">
        <title>A new Streptomyces sp. for controlling soil-borne diseases.</title>
        <authorList>
            <person name="Li X."/>
            <person name="Tian Y."/>
            <person name="Gao K."/>
        </authorList>
    </citation>
    <scope>NUCLEOTIDE SEQUENCE [LARGE SCALE GENOMIC DNA]</scope>
    <source>
        <strain evidence="5">0250</strain>
    </source>
</reference>
<proteinExistence type="predicted"/>
<dbReference type="Pfam" id="PF12833">
    <property type="entry name" value="HTH_18"/>
    <property type="match status" value="1"/>
</dbReference>
<dbReference type="InterPro" id="IPR018062">
    <property type="entry name" value="HTH_AraC-typ_CS"/>
</dbReference>
<dbReference type="PROSITE" id="PS01124">
    <property type="entry name" value="HTH_ARAC_FAMILY_2"/>
    <property type="match status" value="1"/>
</dbReference>
<dbReference type="PANTHER" id="PTHR46796:SF12">
    <property type="entry name" value="HTH-TYPE DNA-BINDING TRANSCRIPTIONAL ACTIVATOR EUTR"/>
    <property type="match status" value="1"/>
</dbReference>
<dbReference type="InterPro" id="IPR009057">
    <property type="entry name" value="Homeodomain-like_sf"/>
</dbReference>
<name>A0A6G4AVZ0_9ACTN</name>
<keyword evidence="6" id="KW-1185">Reference proteome</keyword>
<evidence type="ECO:0000256" key="1">
    <source>
        <dbReference type="ARBA" id="ARBA00023015"/>
    </source>
</evidence>
<gene>
    <name evidence="5" type="ORF">G4H13_41450</name>
</gene>
<dbReference type="SUPFAM" id="SSF46689">
    <property type="entry name" value="Homeodomain-like"/>
    <property type="match status" value="2"/>
</dbReference>
<evidence type="ECO:0000256" key="3">
    <source>
        <dbReference type="ARBA" id="ARBA00023163"/>
    </source>
</evidence>
<keyword evidence="1" id="KW-0805">Transcription regulation</keyword>
<dbReference type="RefSeq" id="WP_164435701.1">
    <property type="nucleotide sequence ID" value="NZ_JAAIKT010000088.1"/>
</dbReference>
<dbReference type="EMBL" id="JAAIKT010000088">
    <property type="protein sequence ID" value="NEW76637.1"/>
    <property type="molecule type" value="Genomic_DNA"/>
</dbReference>
<dbReference type="SMART" id="SM00342">
    <property type="entry name" value="HTH_ARAC"/>
    <property type="match status" value="1"/>
</dbReference>
<accession>A0A6G4AVZ0</accession>
<keyword evidence="3" id="KW-0804">Transcription</keyword>
<dbReference type="GO" id="GO:0043565">
    <property type="term" value="F:sequence-specific DNA binding"/>
    <property type="evidence" value="ECO:0007669"/>
    <property type="project" value="InterPro"/>
</dbReference>
<dbReference type="PROSITE" id="PS00041">
    <property type="entry name" value="HTH_ARAC_FAMILY_1"/>
    <property type="match status" value="1"/>
</dbReference>
<comment type="caution">
    <text evidence="5">The sequence shown here is derived from an EMBL/GenBank/DDBJ whole genome shotgun (WGS) entry which is preliminary data.</text>
</comment>
<evidence type="ECO:0000313" key="5">
    <source>
        <dbReference type="EMBL" id="NEW76637.1"/>
    </source>
</evidence>
<dbReference type="InterPro" id="IPR050204">
    <property type="entry name" value="AraC_XylS_family_regulators"/>
</dbReference>